<feature type="compositionally biased region" description="Polar residues" evidence="1">
    <location>
        <begin position="125"/>
        <end position="134"/>
    </location>
</feature>
<feature type="compositionally biased region" description="Polar residues" evidence="1">
    <location>
        <begin position="1"/>
        <end position="20"/>
    </location>
</feature>
<gene>
    <name evidence="2" type="ORF">BDQ12DRAFT_727247</name>
</gene>
<feature type="compositionally biased region" description="Pro residues" evidence="1">
    <location>
        <begin position="261"/>
        <end position="277"/>
    </location>
</feature>
<feature type="compositionally biased region" description="Low complexity" evidence="1">
    <location>
        <begin position="135"/>
        <end position="149"/>
    </location>
</feature>
<proteinExistence type="predicted"/>
<dbReference type="PANTHER" id="PTHR28031">
    <property type="entry name" value="PROLINE-RICH PROTEIN HUA1"/>
    <property type="match status" value="1"/>
</dbReference>
<dbReference type="Proteomes" id="UP000308652">
    <property type="component" value="Unassembled WGS sequence"/>
</dbReference>
<feature type="compositionally biased region" description="Polar residues" evidence="1">
    <location>
        <begin position="176"/>
        <end position="191"/>
    </location>
</feature>
<feature type="compositionally biased region" description="Low complexity" evidence="1">
    <location>
        <begin position="51"/>
        <end position="73"/>
    </location>
</feature>
<accession>A0A5C3LZ52</accession>
<evidence type="ECO:0000313" key="3">
    <source>
        <dbReference type="Proteomes" id="UP000308652"/>
    </source>
</evidence>
<feature type="compositionally biased region" description="Pro residues" evidence="1">
    <location>
        <begin position="380"/>
        <end position="400"/>
    </location>
</feature>
<evidence type="ECO:0000313" key="2">
    <source>
        <dbReference type="EMBL" id="TFK34061.1"/>
    </source>
</evidence>
<dbReference type="STRING" id="68775.A0A5C3LZ52"/>
<dbReference type="EMBL" id="ML213637">
    <property type="protein sequence ID" value="TFK34061.1"/>
    <property type="molecule type" value="Genomic_DNA"/>
</dbReference>
<reference evidence="2 3" key="1">
    <citation type="journal article" date="2019" name="Nat. Ecol. Evol.">
        <title>Megaphylogeny resolves global patterns of mushroom evolution.</title>
        <authorList>
            <person name="Varga T."/>
            <person name="Krizsan K."/>
            <person name="Foldi C."/>
            <person name="Dima B."/>
            <person name="Sanchez-Garcia M."/>
            <person name="Sanchez-Ramirez S."/>
            <person name="Szollosi G.J."/>
            <person name="Szarkandi J.G."/>
            <person name="Papp V."/>
            <person name="Albert L."/>
            <person name="Andreopoulos W."/>
            <person name="Angelini C."/>
            <person name="Antonin V."/>
            <person name="Barry K.W."/>
            <person name="Bougher N.L."/>
            <person name="Buchanan P."/>
            <person name="Buyck B."/>
            <person name="Bense V."/>
            <person name="Catcheside P."/>
            <person name="Chovatia M."/>
            <person name="Cooper J."/>
            <person name="Damon W."/>
            <person name="Desjardin D."/>
            <person name="Finy P."/>
            <person name="Geml J."/>
            <person name="Haridas S."/>
            <person name="Hughes K."/>
            <person name="Justo A."/>
            <person name="Karasinski D."/>
            <person name="Kautmanova I."/>
            <person name="Kiss B."/>
            <person name="Kocsube S."/>
            <person name="Kotiranta H."/>
            <person name="LaButti K.M."/>
            <person name="Lechner B.E."/>
            <person name="Liimatainen K."/>
            <person name="Lipzen A."/>
            <person name="Lukacs Z."/>
            <person name="Mihaltcheva S."/>
            <person name="Morgado L.N."/>
            <person name="Niskanen T."/>
            <person name="Noordeloos M.E."/>
            <person name="Ohm R.A."/>
            <person name="Ortiz-Santana B."/>
            <person name="Ovrebo C."/>
            <person name="Racz N."/>
            <person name="Riley R."/>
            <person name="Savchenko A."/>
            <person name="Shiryaev A."/>
            <person name="Soop K."/>
            <person name="Spirin V."/>
            <person name="Szebenyi C."/>
            <person name="Tomsovsky M."/>
            <person name="Tulloss R.E."/>
            <person name="Uehling J."/>
            <person name="Grigoriev I.V."/>
            <person name="Vagvolgyi C."/>
            <person name="Papp T."/>
            <person name="Martin F.M."/>
            <person name="Miettinen O."/>
            <person name="Hibbett D.S."/>
            <person name="Nagy L.G."/>
        </authorList>
    </citation>
    <scope>NUCLEOTIDE SEQUENCE [LARGE SCALE GENOMIC DNA]</scope>
    <source>
        <strain evidence="2 3">CBS 166.37</strain>
    </source>
</reference>
<organism evidence="2 3">
    <name type="scientific">Crucibulum laeve</name>
    <dbReference type="NCBI Taxonomy" id="68775"/>
    <lineage>
        <taxon>Eukaryota</taxon>
        <taxon>Fungi</taxon>
        <taxon>Dikarya</taxon>
        <taxon>Basidiomycota</taxon>
        <taxon>Agaricomycotina</taxon>
        <taxon>Agaricomycetes</taxon>
        <taxon>Agaricomycetidae</taxon>
        <taxon>Agaricales</taxon>
        <taxon>Agaricineae</taxon>
        <taxon>Nidulariaceae</taxon>
        <taxon>Crucibulum</taxon>
    </lineage>
</organism>
<feature type="compositionally biased region" description="Low complexity" evidence="1">
    <location>
        <begin position="21"/>
        <end position="40"/>
    </location>
</feature>
<dbReference type="OrthoDB" id="2405700at2759"/>
<dbReference type="PANTHER" id="PTHR28031:SF1">
    <property type="entry name" value="PROLINE-RICH PROTEIN HUA1"/>
    <property type="match status" value="1"/>
</dbReference>
<name>A0A5C3LZ52_9AGAR</name>
<feature type="compositionally biased region" description="Low complexity" evidence="1">
    <location>
        <begin position="201"/>
        <end position="211"/>
    </location>
</feature>
<feature type="region of interest" description="Disordered" evidence="1">
    <location>
        <begin position="168"/>
        <end position="306"/>
    </location>
</feature>
<feature type="region of interest" description="Disordered" evidence="1">
    <location>
        <begin position="356"/>
        <end position="400"/>
    </location>
</feature>
<keyword evidence="3" id="KW-1185">Reference proteome</keyword>
<sequence length="477" mass="50408">MSTPSIVSHNPFRSNAATPNATGTSASSGPPSFTSTPGAGETPVNGHGSRTTNLASSNAAASSSTNALDVTSSRPPPRSWTPEEEPPAYTPAPDVYQGETTVEYGPRRPFQPPPVPPPQSQSPQHTGYSTSSGWSQNQQSRPGQGQGQSLWQQITGQLSDIVNAASSASLSQGSAYNASPQHNSQWSAYPGQQQQPPPQRQPTTPRPYSSFLPPPPPRHPSSSTLSVASEPSPHSPPSSDFARDFYAAGPNLPGQGEFSPPSGPPPSTGSTPRPPTSPARSHGRPEDEGKPTRTPVPGRPLLKDGKTLVYPKGYECDKCHNTGYKHFDPTHPCKKCWSKYSKPFSGPLVYAFAPSSPNSPSHANTNLQRPLPRTIGPRSTPQPPGGYPPRPPPSPYVPIPPPAPMINLPPMPSMRSMGPMTVYTPGRPPPGAVVYSAGDPRIGGRLCYRCGGKGTVSFMIIDRETCEVCGGSGRVFN</sequence>
<protein>
    <submittedName>
        <fullName evidence="2">Uncharacterized protein</fullName>
    </submittedName>
</protein>
<feature type="compositionally biased region" description="Pro residues" evidence="1">
    <location>
        <begin position="109"/>
        <end position="120"/>
    </location>
</feature>
<evidence type="ECO:0000256" key="1">
    <source>
        <dbReference type="SAM" id="MobiDB-lite"/>
    </source>
</evidence>
<feature type="compositionally biased region" description="Low complexity" evidence="1">
    <location>
        <begin position="356"/>
        <end position="366"/>
    </location>
</feature>
<feature type="compositionally biased region" description="Low complexity" evidence="1">
    <location>
        <begin position="220"/>
        <end position="232"/>
    </location>
</feature>
<dbReference type="GO" id="GO:0005737">
    <property type="term" value="C:cytoplasm"/>
    <property type="evidence" value="ECO:0007669"/>
    <property type="project" value="TreeGrafter"/>
</dbReference>
<dbReference type="InterPro" id="IPR038910">
    <property type="entry name" value="Hua1-like"/>
</dbReference>
<feature type="region of interest" description="Disordered" evidence="1">
    <location>
        <begin position="1"/>
        <end position="152"/>
    </location>
</feature>
<dbReference type="AlphaFoldDB" id="A0A5C3LZ52"/>